<name>A0A2T7P794_POMCA</name>
<keyword evidence="1" id="KW-1133">Transmembrane helix</keyword>
<keyword evidence="3" id="KW-1185">Reference proteome</keyword>
<evidence type="ECO:0000313" key="2">
    <source>
        <dbReference type="EMBL" id="PVD29304.1"/>
    </source>
</evidence>
<dbReference type="EMBL" id="PZQS01000006">
    <property type="protein sequence ID" value="PVD29304.1"/>
    <property type="molecule type" value="Genomic_DNA"/>
</dbReference>
<protein>
    <submittedName>
        <fullName evidence="2">Uncharacterized protein</fullName>
    </submittedName>
</protein>
<reference evidence="2 3" key="1">
    <citation type="submission" date="2018-04" db="EMBL/GenBank/DDBJ databases">
        <title>The genome of golden apple snail Pomacea canaliculata provides insight into stress tolerance and invasive adaptation.</title>
        <authorList>
            <person name="Liu C."/>
            <person name="Liu B."/>
            <person name="Ren Y."/>
            <person name="Zhang Y."/>
            <person name="Wang H."/>
            <person name="Li S."/>
            <person name="Jiang F."/>
            <person name="Yin L."/>
            <person name="Zhang G."/>
            <person name="Qian W."/>
            <person name="Fan W."/>
        </authorList>
    </citation>
    <scope>NUCLEOTIDE SEQUENCE [LARGE SCALE GENOMIC DNA]</scope>
    <source>
        <strain evidence="2">SZHN2017</strain>
        <tissue evidence="2">Muscle</tissue>
    </source>
</reference>
<accession>A0A2T7P794</accession>
<organism evidence="2 3">
    <name type="scientific">Pomacea canaliculata</name>
    <name type="common">Golden apple snail</name>
    <dbReference type="NCBI Taxonomy" id="400727"/>
    <lineage>
        <taxon>Eukaryota</taxon>
        <taxon>Metazoa</taxon>
        <taxon>Spiralia</taxon>
        <taxon>Lophotrochozoa</taxon>
        <taxon>Mollusca</taxon>
        <taxon>Gastropoda</taxon>
        <taxon>Caenogastropoda</taxon>
        <taxon>Architaenioglossa</taxon>
        <taxon>Ampullarioidea</taxon>
        <taxon>Ampullariidae</taxon>
        <taxon>Pomacea</taxon>
    </lineage>
</organism>
<evidence type="ECO:0000256" key="1">
    <source>
        <dbReference type="SAM" id="Phobius"/>
    </source>
</evidence>
<keyword evidence="1" id="KW-0472">Membrane</keyword>
<dbReference type="Proteomes" id="UP000245119">
    <property type="component" value="Linkage Group LG6"/>
</dbReference>
<proteinExistence type="predicted"/>
<comment type="caution">
    <text evidence="2">The sequence shown here is derived from an EMBL/GenBank/DDBJ whole genome shotgun (WGS) entry which is preliminary data.</text>
</comment>
<dbReference type="OrthoDB" id="6092194at2759"/>
<gene>
    <name evidence="2" type="ORF">C0Q70_11901</name>
</gene>
<keyword evidence="1" id="KW-0812">Transmembrane</keyword>
<evidence type="ECO:0000313" key="3">
    <source>
        <dbReference type="Proteomes" id="UP000245119"/>
    </source>
</evidence>
<feature type="transmembrane region" description="Helical" evidence="1">
    <location>
        <begin position="347"/>
        <end position="368"/>
    </location>
</feature>
<sequence length="369" mass="39236">MPSTSKARHTVMCGVEVQAACNTDATVFDCDNFNPNLCNPDLTPFCLTNGTKVSGSCEAKRATSRCTHDLFPICLTNGTRVYGTCSALKAVCQRSLCQLHCHRPLYSRSSPLLFDQRHRSLGHVQRAPGQSDCVSYNASGRCTHDLIPHCLTNGTMVFGTCSLLKAVCHEHAHIDQTGHLCPGENTEDPCVSYIATGRCTHDLLPFCLSNGTRVFGTCSALQAVCREHASIDQTGLLCPGETTKSGSACDCVVCINTLFLICLSSEDACVNYNATNSCPHDLLPFCLTNGTMVFGTCSALKAVCQASGHASYIDPTATCPTQFDASNSVKSEHATARSCDSSAATSLLLSTFDVVTVIAVCVIAGGMMK</sequence>
<dbReference type="AlphaFoldDB" id="A0A2T7P794"/>